<accession>A0A8S9Q4H2</accession>
<organism evidence="1 2">
    <name type="scientific">Brassica cretica</name>
    <name type="common">Mustard</name>
    <dbReference type="NCBI Taxonomy" id="69181"/>
    <lineage>
        <taxon>Eukaryota</taxon>
        <taxon>Viridiplantae</taxon>
        <taxon>Streptophyta</taxon>
        <taxon>Embryophyta</taxon>
        <taxon>Tracheophyta</taxon>
        <taxon>Spermatophyta</taxon>
        <taxon>Magnoliopsida</taxon>
        <taxon>eudicotyledons</taxon>
        <taxon>Gunneridae</taxon>
        <taxon>Pentapetalae</taxon>
        <taxon>rosids</taxon>
        <taxon>malvids</taxon>
        <taxon>Brassicales</taxon>
        <taxon>Brassicaceae</taxon>
        <taxon>Brassiceae</taxon>
        <taxon>Brassica</taxon>
    </lineage>
</organism>
<evidence type="ECO:0000313" key="2">
    <source>
        <dbReference type="Proteomes" id="UP000712600"/>
    </source>
</evidence>
<comment type="caution">
    <text evidence="1">The sequence shown here is derived from an EMBL/GenBank/DDBJ whole genome shotgun (WGS) entry which is preliminary data.</text>
</comment>
<evidence type="ECO:0000313" key="1">
    <source>
        <dbReference type="EMBL" id="KAF3525546.1"/>
    </source>
</evidence>
<name>A0A8S9Q4H2_BRACR</name>
<sequence length="86" mass="10581">MRASWTDALSVKHRRWLCREEEMVVDIVEVVAMMAVDTRVEVAVVIILRSFQWWWWWWDTIVMVVVSREEEKVEVMRMEDVKQKLW</sequence>
<protein>
    <submittedName>
        <fullName evidence="1">Uncharacterized protein</fullName>
    </submittedName>
</protein>
<gene>
    <name evidence="1" type="ORF">F2Q69_00047641</name>
</gene>
<dbReference type="AlphaFoldDB" id="A0A8S9Q4H2"/>
<proteinExistence type="predicted"/>
<dbReference type="EMBL" id="QGKX02001347">
    <property type="protein sequence ID" value="KAF3525546.1"/>
    <property type="molecule type" value="Genomic_DNA"/>
</dbReference>
<dbReference type="Proteomes" id="UP000712600">
    <property type="component" value="Unassembled WGS sequence"/>
</dbReference>
<reference evidence="1" key="1">
    <citation type="submission" date="2019-12" db="EMBL/GenBank/DDBJ databases">
        <title>Genome sequencing and annotation of Brassica cretica.</title>
        <authorList>
            <person name="Studholme D.J."/>
            <person name="Sarris P."/>
        </authorList>
    </citation>
    <scope>NUCLEOTIDE SEQUENCE</scope>
    <source>
        <strain evidence="1">PFS-109/04</strain>
        <tissue evidence="1">Leaf</tissue>
    </source>
</reference>